<reference evidence="19 20" key="1">
    <citation type="submission" date="2019-02" db="EMBL/GenBank/DDBJ databases">
        <title>Genome sequencing of the rare red list fungi Bondarzewia mesenterica.</title>
        <authorList>
            <person name="Buettner E."/>
            <person name="Kellner H."/>
        </authorList>
    </citation>
    <scope>NUCLEOTIDE SEQUENCE [LARGE SCALE GENOMIC DNA]</scope>
    <source>
        <strain evidence="19 20">DSM 108281</strain>
    </source>
</reference>
<keyword evidence="11" id="KW-0653">Protein transport</keyword>
<accession>A0A4S4L3J0</accession>
<dbReference type="InterPro" id="IPR037363">
    <property type="entry name" value="Sec13/Seh1_fam"/>
</dbReference>
<dbReference type="GO" id="GO:0032527">
    <property type="term" value="P:protein exit from endoplasmic reticulum"/>
    <property type="evidence" value="ECO:0007669"/>
    <property type="project" value="TreeGrafter"/>
</dbReference>
<feature type="repeat" description="WD" evidence="18">
    <location>
        <begin position="10"/>
        <end position="51"/>
    </location>
</feature>
<evidence type="ECO:0000256" key="17">
    <source>
        <dbReference type="ARBA" id="ARBA00025261"/>
    </source>
</evidence>
<dbReference type="GO" id="GO:0031080">
    <property type="term" value="C:nuclear pore outer ring"/>
    <property type="evidence" value="ECO:0007669"/>
    <property type="project" value="TreeGrafter"/>
</dbReference>
<comment type="function">
    <text evidence="17">Component of the coat protein complex II (COPII) which promotes the formation of transport vesicles from the endoplasmic reticulum (ER). The coat has two main functions, the physical deformation of the endoplasmic reticulum membrane into vesicles and the selection of cargo molecules. It also functions as a component of the nuclear pore complex (NPC). NPC components, collectively referred to as nucleoporins (NUPs), can play the role of both NPC structural components and of docking or interaction partners for transiently associated nuclear transport factors. SEC13 is required for efficient mRNA export from the nucleus to the cytoplasm and for correct nuclear pore biogenesis and distribution.</text>
</comment>
<keyword evidence="7" id="KW-0677">Repeat</keyword>
<evidence type="ECO:0000256" key="8">
    <source>
        <dbReference type="ARBA" id="ARBA00022816"/>
    </source>
</evidence>
<dbReference type="GO" id="GO:0090114">
    <property type="term" value="P:COPII-coated vesicle budding"/>
    <property type="evidence" value="ECO:0007669"/>
    <property type="project" value="TreeGrafter"/>
</dbReference>
<dbReference type="GO" id="GO:0006606">
    <property type="term" value="P:protein import into nucleus"/>
    <property type="evidence" value="ECO:0007669"/>
    <property type="project" value="TreeGrafter"/>
</dbReference>
<evidence type="ECO:0000256" key="10">
    <source>
        <dbReference type="ARBA" id="ARBA00022892"/>
    </source>
</evidence>
<keyword evidence="9" id="KW-0256">Endoplasmic reticulum</keyword>
<evidence type="ECO:0000256" key="12">
    <source>
        <dbReference type="ARBA" id="ARBA00023010"/>
    </source>
</evidence>
<dbReference type="PROSITE" id="PS50294">
    <property type="entry name" value="WD_REPEATS_REGION"/>
    <property type="match status" value="2"/>
</dbReference>
<evidence type="ECO:0000256" key="1">
    <source>
        <dbReference type="ARBA" id="ARBA00004299"/>
    </source>
</evidence>
<keyword evidence="13" id="KW-0906">Nuclear pore complex</keyword>
<keyword evidence="6 18" id="KW-0853">WD repeat</keyword>
<protein>
    <submittedName>
        <fullName evidence="19">Uncharacterized protein</fullName>
    </submittedName>
</protein>
<dbReference type="InterPro" id="IPR001680">
    <property type="entry name" value="WD40_rpt"/>
</dbReference>
<keyword evidence="5" id="KW-0813">Transport</keyword>
<dbReference type="FunFam" id="2.130.10.10:FF:000904">
    <property type="entry name" value="Probable SEC13-protein transport protein"/>
    <property type="match status" value="1"/>
</dbReference>
<dbReference type="GO" id="GO:0005789">
    <property type="term" value="C:endoplasmic reticulum membrane"/>
    <property type="evidence" value="ECO:0007669"/>
    <property type="project" value="UniProtKB-SubCell"/>
</dbReference>
<gene>
    <name evidence="19" type="ORF">EW146_g9785</name>
</gene>
<dbReference type="SUPFAM" id="SSF50978">
    <property type="entry name" value="WD40 repeat-like"/>
    <property type="match status" value="1"/>
</dbReference>
<evidence type="ECO:0000256" key="5">
    <source>
        <dbReference type="ARBA" id="ARBA00022448"/>
    </source>
</evidence>
<keyword evidence="10" id="KW-0931">ER-Golgi transport</keyword>
<evidence type="ECO:0000256" key="4">
    <source>
        <dbReference type="ARBA" id="ARBA00010102"/>
    </source>
</evidence>
<keyword evidence="12" id="KW-0811">Translocation</keyword>
<feature type="repeat" description="WD" evidence="18">
    <location>
        <begin position="56"/>
        <end position="90"/>
    </location>
</feature>
<proteinExistence type="inferred from homology"/>
<keyword evidence="8" id="KW-0509">mRNA transport</keyword>
<dbReference type="Gene3D" id="2.130.10.10">
    <property type="entry name" value="YVTN repeat-like/Quinoprotein amine dehydrogenase"/>
    <property type="match status" value="1"/>
</dbReference>
<keyword evidence="16" id="KW-0968">Cytoplasmic vesicle</keyword>
<dbReference type="PANTHER" id="PTHR11024:SF2">
    <property type="entry name" value="PROTEIN SEC13 HOMOLOG"/>
    <property type="match status" value="1"/>
</dbReference>
<comment type="caution">
    <text evidence="19">The sequence shown here is derived from an EMBL/GenBank/DDBJ whole genome shotgun (WGS) entry which is preliminary data.</text>
</comment>
<evidence type="ECO:0000313" key="20">
    <source>
        <dbReference type="Proteomes" id="UP000310158"/>
    </source>
</evidence>
<dbReference type="GO" id="GO:0005198">
    <property type="term" value="F:structural molecule activity"/>
    <property type="evidence" value="ECO:0007669"/>
    <property type="project" value="InterPro"/>
</dbReference>
<evidence type="ECO:0000256" key="2">
    <source>
        <dbReference type="ARBA" id="ARBA00004397"/>
    </source>
</evidence>
<keyword evidence="14" id="KW-0472">Membrane</keyword>
<dbReference type="EMBL" id="SGPL01000950">
    <property type="protein sequence ID" value="THH05869.1"/>
    <property type="molecule type" value="Genomic_DNA"/>
</dbReference>
<comment type="subcellular location">
    <subcellularLocation>
        <location evidence="1">Cytoplasmic vesicle</location>
        <location evidence="1">COPII-coated vesicle membrane</location>
        <topology evidence="1">Peripheral membrane protein</topology>
        <orientation evidence="1">Cytoplasmic side</orientation>
    </subcellularLocation>
    <subcellularLocation>
        <location evidence="2">Endoplasmic reticulum membrane</location>
        <topology evidence="2">Peripheral membrane protein</topology>
        <orientation evidence="2">Cytoplasmic side</orientation>
    </subcellularLocation>
    <subcellularLocation>
        <location evidence="3">Nucleus</location>
        <location evidence="3">Nuclear pore complex</location>
    </subcellularLocation>
</comment>
<comment type="similarity">
    <text evidence="4">Belongs to the WD repeat SEC13 family.</text>
</comment>
<evidence type="ECO:0000256" key="7">
    <source>
        <dbReference type="ARBA" id="ARBA00022737"/>
    </source>
</evidence>
<dbReference type="InterPro" id="IPR036322">
    <property type="entry name" value="WD40_repeat_dom_sf"/>
</dbReference>
<evidence type="ECO:0000256" key="3">
    <source>
        <dbReference type="ARBA" id="ARBA00004567"/>
    </source>
</evidence>
<dbReference type="GO" id="GO:0032008">
    <property type="term" value="P:positive regulation of TOR signaling"/>
    <property type="evidence" value="ECO:0007669"/>
    <property type="project" value="TreeGrafter"/>
</dbReference>
<evidence type="ECO:0000256" key="14">
    <source>
        <dbReference type="ARBA" id="ARBA00023136"/>
    </source>
</evidence>
<dbReference type="Pfam" id="PF00400">
    <property type="entry name" value="WD40"/>
    <property type="match status" value="4"/>
</dbReference>
<sequence length="520" mass="57606">MSPADPIPIETGHEDMIHDAQLDYYGKRLATCSSDRTVKVFDVVDGETQRGAGQTLKGHTGPVWQVAWAHPKYGHILASCSYDGKVLIWKEQQPSAGGWTKVKEHSLHAASVNSVSWAPHELGAMLACASSDGKYTRCELNSASTDDGQWGADVFEAHAIGCNAVSWAPATRPGALLAPGASAPGQPLSTSAASPVKRFASAGCDNLVKIWAYNEETQTWTEEDVLEGHADWVRDVAWAPNIGLPRSYIATASQDKTVLIWTKDSPTAPWVKTALDPTSISPSGTPPTAPGKFPDVVWRVSWSLAGNILAVSCGDGKVTLWKENLKGGWECIPSERSRQSILPRRYIVMPVVVNDIVLGYLVNERALYRQAEKLGRIQPESDFVEAGNDDRYEQCFQYNIQRFDAMMDIGMEILAECDMSRLGARLLPVWISRRDTLLCWAIPDRFHPIDRSDKDTTFLNQFKKAAGLENEGEPTWWTTTRSLIPLPILESNDPPKKWIALSIQNIPDWENTFPEHRPSW</sequence>
<dbReference type="Proteomes" id="UP000310158">
    <property type="component" value="Unassembled WGS sequence"/>
</dbReference>
<dbReference type="OrthoDB" id="364224at2759"/>
<evidence type="ECO:0000256" key="13">
    <source>
        <dbReference type="ARBA" id="ARBA00023132"/>
    </source>
</evidence>
<feature type="repeat" description="WD" evidence="18">
    <location>
        <begin position="226"/>
        <end position="261"/>
    </location>
</feature>
<dbReference type="PROSITE" id="PS50082">
    <property type="entry name" value="WD_REPEATS_2"/>
    <property type="match status" value="3"/>
</dbReference>
<keyword evidence="15" id="KW-0539">Nucleus</keyword>
<dbReference type="GO" id="GO:0051028">
    <property type="term" value="P:mRNA transport"/>
    <property type="evidence" value="ECO:0007669"/>
    <property type="project" value="UniProtKB-KW"/>
</dbReference>
<evidence type="ECO:0000256" key="11">
    <source>
        <dbReference type="ARBA" id="ARBA00022927"/>
    </source>
</evidence>
<dbReference type="SMART" id="SM00320">
    <property type="entry name" value="WD40"/>
    <property type="match status" value="6"/>
</dbReference>
<evidence type="ECO:0000256" key="16">
    <source>
        <dbReference type="ARBA" id="ARBA00023329"/>
    </source>
</evidence>
<evidence type="ECO:0000256" key="9">
    <source>
        <dbReference type="ARBA" id="ARBA00022824"/>
    </source>
</evidence>
<name>A0A4S4L3J0_9AGAM</name>
<dbReference type="PANTHER" id="PTHR11024">
    <property type="entry name" value="NUCLEAR PORE COMPLEX PROTEIN SEC13 / SEH1 FAMILY MEMBER"/>
    <property type="match status" value="1"/>
</dbReference>
<evidence type="ECO:0000256" key="15">
    <source>
        <dbReference type="ARBA" id="ARBA00023242"/>
    </source>
</evidence>
<organism evidence="19 20">
    <name type="scientific">Bondarzewia mesenterica</name>
    <dbReference type="NCBI Taxonomy" id="1095465"/>
    <lineage>
        <taxon>Eukaryota</taxon>
        <taxon>Fungi</taxon>
        <taxon>Dikarya</taxon>
        <taxon>Basidiomycota</taxon>
        <taxon>Agaricomycotina</taxon>
        <taxon>Agaricomycetes</taxon>
        <taxon>Russulales</taxon>
        <taxon>Bondarzewiaceae</taxon>
        <taxon>Bondarzewia</taxon>
    </lineage>
</organism>
<keyword evidence="20" id="KW-1185">Reference proteome</keyword>
<dbReference type="GO" id="GO:0030127">
    <property type="term" value="C:COPII vesicle coat"/>
    <property type="evidence" value="ECO:0007669"/>
    <property type="project" value="TreeGrafter"/>
</dbReference>
<dbReference type="AlphaFoldDB" id="A0A4S4L3J0"/>
<evidence type="ECO:0000313" key="19">
    <source>
        <dbReference type="EMBL" id="THH05869.1"/>
    </source>
</evidence>
<evidence type="ECO:0000256" key="18">
    <source>
        <dbReference type="PROSITE-ProRule" id="PRU00221"/>
    </source>
</evidence>
<evidence type="ECO:0000256" key="6">
    <source>
        <dbReference type="ARBA" id="ARBA00022574"/>
    </source>
</evidence>
<dbReference type="InterPro" id="IPR015943">
    <property type="entry name" value="WD40/YVTN_repeat-like_dom_sf"/>
</dbReference>